<dbReference type="EMBL" id="MT145129">
    <property type="protein sequence ID" value="QJI03894.1"/>
    <property type="molecule type" value="Genomic_DNA"/>
</dbReference>
<organism evidence="2">
    <name type="scientific">viral metagenome</name>
    <dbReference type="NCBI Taxonomy" id="1070528"/>
    <lineage>
        <taxon>unclassified sequences</taxon>
        <taxon>metagenomes</taxon>
        <taxon>organismal metagenomes</taxon>
    </lineage>
</organism>
<protein>
    <submittedName>
        <fullName evidence="2">Uncharacterized protein</fullName>
    </submittedName>
</protein>
<sequence>MKSYENEPSFFTIEPMATKDYQEIIKEVIKRGYIPGVAVIEDNRICIINNRSGYIDSDGDILMSMNSLCKVSIGNPIYYQSFYIRKYDKWNDILNNGKLYQSHEHKDIQNYVFKPIVKKTRGELMEEAKRRFPIGCTVQFHKMNQTYKVDRIVWVFEEFIATPDAYPLYDHGRWAKVIQ</sequence>
<gene>
    <name evidence="1" type="ORF">MM415B05108_0005</name>
    <name evidence="2" type="ORF">TM448B05382_0002</name>
</gene>
<evidence type="ECO:0000313" key="2">
    <source>
        <dbReference type="EMBL" id="QJI03894.1"/>
    </source>
</evidence>
<name>A0A6M3Y4H2_9ZZZZ</name>
<accession>A0A6M3Y4H2</accession>
<dbReference type="AlphaFoldDB" id="A0A6M3Y4H2"/>
<proteinExistence type="predicted"/>
<dbReference type="EMBL" id="MT143351">
    <property type="protein sequence ID" value="QJA95868.1"/>
    <property type="molecule type" value="Genomic_DNA"/>
</dbReference>
<evidence type="ECO:0000313" key="1">
    <source>
        <dbReference type="EMBL" id="QJA95868.1"/>
    </source>
</evidence>
<reference evidence="2" key="1">
    <citation type="submission" date="2020-03" db="EMBL/GenBank/DDBJ databases">
        <title>The deep terrestrial virosphere.</title>
        <authorList>
            <person name="Holmfeldt K."/>
            <person name="Nilsson E."/>
            <person name="Simone D."/>
            <person name="Lopez-Fernandez M."/>
            <person name="Wu X."/>
            <person name="de Brujin I."/>
            <person name="Lundin D."/>
            <person name="Andersson A."/>
            <person name="Bertilsson S."/>
            <person name="Dopson M."/>
        </authorList>
    </citation>
    <scope>NUCLEOTIDE SEQUENCE</scope>
    <source>
        <strain evidence="1">MM415B05108</strain>
        <strain evidence="2">TM448B05382</strain>
    </source>
</reference>